<dbReference type="Proteomes" id="UP000008311">
    <property type="component" value="Unassembled WGS sequence"/>
</dbReference>
<dbReference type="InParanoid" id="B9S4J3"/>
<proteinExistence type="predicted"/>
<evidence type="ECO:0000256" key="1">
    <source>
        <dbReference type="SAM" id="MobiDB-lite"/>
    </source>
</evidence>
<evidence type="ECO:0000313" key="2">
    <source>
        <dbReference type="EMBL" id="EEF41457.1"/>
    </source>
</evidence>
<gene>
    <name evidence="2" type="ORF">RCOM_0808670</name>
</gene>
<reference evidence="3" key="1">
    <citation type="journal article" date="2010" name="Nat. Biotechnol.">
        <title>Draft genome sequence of the oilseed species Ricinus communis.</title>
        <authorList>
            <person name="Chan A.P."/>
            <person name="Crabtree J."/>
            <person name="Zhao Q."/>
            <person name="Lorenzi H."/>
            <person name="Orvis J."/>
            <person name="Puiu D."/>
            <person name="Melake-Berhan A."/>
            <person name="Jones K.M."/>
            <person name="Redman J."/>
            <person name="Chen G."/>
            <person name="Cahoon E.B."/>
            <person name="Gedil M."/>
            <person name="Stanke M."/>
            <person name="Haas B.J."/>
            <person name="Wortman J.R."/>
            <person name="Fraser-Liggett C.M."/>
            <person name="Ravel J."/>
            <person name="Rabinowicz P.D."/>
        </authorList>
    </citation>
    <scope>NUCLEOTIDE SEQUENCE [LARGE SCALE GENOMIC DNA]</scope>
    <source>
        <strain evidence="3">cv. Hale</strain>
    </source>
</reference>
<accession>B9S4J3</accession>
<name>B9S4J3_RICCO</name>
<sequence>MVDAVAFNECHFLMKSSIYRQWYFGYRICKCRAGPGARPVPFPLPHLGTVVTPGRLVDVELEEARVASYFEGPRSSKVSYVNFAASLPLRWINPGREAPASGTPHLVEGSREKARGLGMSSPTTPPSGMVVGDFVPWQSVDQLFQITKGYECSPCASTQITRLGGAPSSGGEESRERSYC</sequence>
<evidence type="ECO:0000313" key="3">
    <source>
        <dbReference type="Proteomes" id="UP000008311"/>
    </source>
</evidence>
<dbReference type="AlphaFoldDB" id="B9S4J3"/>
<dbReference type="EMBL" id="EQ973865">
    <property type="protein sequence ID" value="EEF41457.1"/>
    <property type="molecule type" value="Genomic_DNA"/>
</dbReference>
<keyword evidence="3" id="KW-1185">Reference proteome</keyword>
<protein>
    <submittedName>
        <fullName evidence="2">Uncharacterized protein</fullName>
    </submittedName>
</protein>
<organism evidence="2 3">
    <name type="scientific">Ricinus communis</name>
    <name type="common">Castor bean</name>
    <dbReference type="NCBI Taxonomy" id="3988"/>
    <lineage>
        <taxon>Eukaryota</taxon>
        <taxon>Viridiplantae</taxon>
        <taxon>Streptophyta</taxon>
        <taxon>Embryophyta</taxon>
        <taxon>Tracheophyta</taxon>
        <taxon>Spermatophyta</taxon>
        <taxon>Magnoliopsida</taxon>
        <taxon>eudicotyledons</taxon>
        <taxon>Gunneridae</taxon>
        <taxon>Pentapetalae</taxon>
        <taxon>rosids</taxon>
        <taxon>fabids</taxon>
        <taxon>Malpighiales</taxon>
        <taxon>Euphorbiaceae</taxon>
        <taxon>Acalyphoideae</taxon>
        <taxon>Acalypheae</taxon>
        <taxon>Ricinus</taxon>
    </lineage>
</organism>
<feature type="region of interest" description="Disordered" evidence="1">
    <location>
        <begin position="161"/>
        <end position="180"/>
    </location>
</feature>